<dbReference type="Gene3D" id="1.25.40.10">
    <property type="entry name" value="Tetratricopeptide repeat domain"/>
    <property type="match status" value="1"/>
</dbReference>
<keyword evidence="2" id="KW-0472">Membrane</keyword>
<feature type="compositionally biased region" description="Basic and acidic residues" evidence="1">
    <location>
        <begin position="426"/>
        <end position="435"/>
    </location>
</feature>
<proteinExistence type="predicted"/>
<gene>
    <name evidence="3" type="ORF">NLF92_07645</name>
</gene>
<evidence type="ECO:0000256" key="1">
    <source>
        <dbReference type="SAM" id="MobiDB-lite"/>
    </source>
</evidence>
<dbReference type="SUPFAM" id="SSF52266">
    <property type="entry name" value="SGNH hydrolase"/>
    <property type="match status" value="1"/>
</dbReference>
<evidence type="ECO:0000256" key="2">
    <source>
        <dbReference type="SAM" id="Phobius"/>
    </source>
</evidence>
<evidence type="ECO:0000313" key="3">
    <source>
        <dbReference type="EMBL" id="MCP3428818.1"/>
    </source>
</evidence>
<dbReference type="GO" id="GO:0016788">
    <property type="term" value="F:hydrolase activity, acting on ester bonds"/>
    <property type="evidence" value="ECO:0007669"/>
    <property type="project" value="UniProtKB-ARBA"/>
</dbReference>
<dbReference type="Proteomes" id="UP001165413">
    <property type="component" value="Unassembled WGS sequence"/>
</dbReference>
<keyword evidence="4" id="KW-1185">Reference proteome</keyword>
<protein>
    <submittedName>
        <fullName evidence="3">Tetratricopeptide repeat protein</fullName>
    </submittedName>
</protein>
<dbReference type="InterPro" id="IPR036514">
    <property type="entry name" value="SGNH_hydro_sf"/>
</dbReference>
<name>A0AA41X3H8_9ALTE</name>
<dbReference type="EMBL" id="JANATA010000011">
    <property type="protein sequence ID" value="MCP3428818.1"/>
    <property type="molecule type" value="Genomic_DNA"/>
</dbReference>
<dbReference type="InterPro" id="IPR011990">
    <property type="entry name" value="TPR-like_helical_dom_sf"/>
</dbReference>
<dbReference type="Gene3D" id="3.40.50.1110">
    <property type="entry name" value="SGNH hydrolase"/>
    <property type="match status" value="1"/>
</dbReference>
<dbReference type="SUPFAM" id="SSF48452">
    <property type="entry name" value="TPR-like"/>
    <property type="match status" value="1"/>
</dbReference>
<reference evidence="3" key="1">
    <citation type="submission" date="2022-07" db="EMBL/GenBank/DDBJ databases">
        <title>Characterization of the Novel Bacterium Alteromonas immobilis LMIT006 and Alteromonas gregis LMIT007.</title>
        <authorList>
            <person name="Lin X."/>
        </authorList>
    </citation>
    <scope>NUCLEOTIDE SEQUENCE</scope>
    <source>
        <strain evidence="3">LMIT007</strain>
    </source>
</reference>
<feature type="transmembrane region" description="Helical" evidence="2">
    <location>
        <begin position="6"/>
        <end position="31"/>
    </location>
</feature>
<organism evidence="3 4">
    <name type="scientific">Opacimonas viscosa</name>
    <dbReference type="NCBI Taxonomy" id="2961944"/>
    <lineage>
        <taxon>Bacteria</taxon>
        <taxon>Pseudomonadati</taxon>
        <taxon>Pseudomonadota</taxon>
        <taxon>Gammaproteobacteria</taxon>
        <taxon>Alteromonadales</taxon>
        <taxon>Alteromonadaceae</taxon>
        <taxon>Opacimonas</taxon>
    </lineage>
</organism>
<dbReference type="Pfam" id="PF14559">
    <property type="entry name" value="TPR_19"/>
    <property type="match status" value="1"/>
</dbReference>
<comment type="caution">
    <text evidence="3">The sequence shown here is derived from an EMBL/GenBank/DDBJ whole genome shotgun (WGS) entry which is preliminary data.</text>
</comment>
<feature type="region of interest" description="Disordered" evidence="1">
    <location>
        <begin position="417"/>
        <end position="439"/>
    </location>
</feature>
<dbReference type="RefSeq" id="WP_254100460.1">
    <property type="nucleotide sequence ID" value="NZ_JANATA010000011.1"/>
</dbReference>
<keyword evidence="2" id="KW-1133">Transmembrane helix</keyword>
<keyword evidence="2" id="KW-0812">Transmembrane</keyword>
<evidence type="ECO:0000313" key="4">
    <source>
        <dbReference type="Proteomes" id="UP001165413"/>
    </source>
</evidence>
<sequence length="630" mass="70973">MTIQRISFYAIALALPFIFILALEGIFRLFITDRHIPLFISVEQHPGYVQPNPNIIQRYFPSPELAPQVAPDTHYFLAQKPQDTTRIVILGGSSAAGFPYGRFGSPSGFMQQRVHGLYPEQNIEFISVAMSSINTYMLRDFVAEVLEIDPDAVYIYAGHNEYLGVMGVGSRYSGLGSHTLNLLYLSLKEWRLVQVLQTLLLQFQLTDGFDQAQRNSRTVMASVAKNANIPYQSSIFDQGKQQFEDNLEAILNAFEHKQVPVYLSTIASNLAGQPPFAAPYTLPSAIQKQLDIAFAQKDISTLQRIHKTHPYHPEPNFALGVVLSKTHPMQAKKLLEAARDYDSLRFRAPSVFNAIIEQKSQAFANVHLVKGAEYLAQASPYSIVDNTLMLEHLHPNARGYFLLAESAISSMQAHGLFGPKSPTTSPDKHSNHDNFAKNPTHSQTHVLKATQELAWKHAWISEADNFVAQTKINRLLADYPFVSEPQSPLTVPVQTTLQTFGQQRLKDGQWFTQQQAVLAHFIEQDGFLQAANTAASMATALPYNTELTWQTAQLYRAAKSWDYAHYFIRKAHSLAPNNTRIIMDYAQILFNKKAFEQALALLHKVATMQPNHPQIRQYIQQVQRAMDNQS</sequence>
<accession>A0AA41X3H8</accession>
<dbReference type="AlphaFoldDB" id="A0AA41X3H8"/>